<dbReference type="Gene3D" id="3.20.20.80">
    <property type="entry name" value="Glycosidases"/>
    <property type="match status" value="1"/>
</dbReference>
<comment type="similarity">
    <text evidence="1">Belongs to the glycosyl hydrolase 2 family.</text>
</comment>
<dbReference type="InterPro" id="IPR017853">
    <property type="entry name" value="GH"/>
</dbReference>
<evidence type="ECO:0000256" key="4">
    <source>
        <dbReference type="ARBA" id="ARBA00023239"/>
    </source>
</evidence>
<dbReference type="Gene3D" id="1.50.10.100">
    <property type="entry name" value="Chondroitin AC/alginate lyase"/>
    <property type="match status" value="1"/>
</dbReference>
<dbReference type="Pfam" id="PF02836">
    <property type="entry name" value="Glyco_hydro_2_C"/>
    <property type="match status" value="1"/>
</dbReference>
<dbReference type="EMBL" id="CP139781">
    <property type="protein sequence ID" value="WRQ86995.1"/>
    <property type="molecule type" value="Genomic_DNA"/>
</dbReference>
<evidence type="ECO:0000256" key="3">
    <source>
        <dbReference type="ARBA" id="ARBA00022801"/>
    </source>
</evidence>
<evidence type="ECO:0000259" key="11">
    <source>
        <dbReference type="Pfam" id="PF16355"/>
    </source>
</evidence>
<dbReference type="InterPro" id="IPR008979">
    <property type="entry name" value="Galactose-bd-like_sf"/>
</dbReference>
<protein>
    <submittedName>
        <fullName evidence="12">Alginate lyase family protein</fullName>
    </submittedName>
</protein>
<name>A0ABZ1C5R4_9BACT</name>
<evidence type="ECO:0000256" key="2">
    <source>
        <dbReference type="ARBA" id="ARBA00022729"/>
    </source>
</evidence>
<evidence type="ECO:0000313" key="12">
    <source>
        <dbReference type="EMBL" id="WRQ86995.1"/>
    </source>
</evidence>
<keyword evidence="13" id="KW-1185">Reference proteome</keyword>
<sequence>MPSPSVLPRARFPRSFAPRLSLLLALALLGLSAASAPSLAAATPSSAASIAIPATTPPRDFADQTTLTSGWDFVRGDLGGIWETLRSDSRALQLPVWSQVTLPHSYNATDAVDPDVPYYQGPAWYRTTLDIANPHPGGRTLLHFEGVGQRAQIWIGDQLVDTHEGGYDEFIVDITAAVAAYRASALPDLPAADYRIPAGRIPLAVRADNSRVLEAMPSDLSDFNLYGGIYRPVHLVYLPAAGLARVHAAPTFDATSGQWSLDLRLRFIAADPANASHHLAVRIVAPDGSTAAELQQSLAPSTDLQSLPTIVLPDAHRWSPDSPHLYGVDVTATAPDGSTSHVWTRFGLRTFEFVEKGPFKLNGERLLLRGTHRHEDHAGLAAAMTPDLQEREMRLMKEMGVNFIRLGHYQQSRRILELCDELGLVVWEEIPWCRGGLGAEAYQAQGKAMLRAMIDQHFNHPSVVLWGMGNENDWPGDFAEFDEEKIRTYMRELHNLSHELDPSRVTAIRRCDFCKDIVDVYSPSIWAGWYRGKFVEYQEVSRKEMERVPHFLHVEWGGDSHAGRHAEDPYIPLRDLETAGAADERGLDFMSIGGAARASKDGDWSETYIADLVDWHLKEQENMPWLTGTAMWPFKDFSTPLRPDNPVPFVNQKGAVERDLTPKEIFYVYQSYWSTEPMLRIYGHSWPVRWGKPDATRWLKVYSNCTEVELWLNGTSLGKRTRDAQDFPAAGLRWSAKFLPGMNHVRAVGTAADGTTHTDELTFRNETRAWGAPHHLRLQELPATAPGRARIQVELLDANGVVCLDNRDFVRWNHAGDGRLIADLGLARASRRVQFANGRAEIEIELPPAGRAVVSAAAEIPGVPSSLIHLTGPDHVVSRPLSPAATRELVATIDRERILRLADAALAAAPINFRSVALPDHAITAGAQPGDFLSMGDYWWPNPHTADGLPYVRRDGESNPDAFFAHRLMMRELRNHVASLAAAYDLTGDDRYAAAATAQLHAFFVDPATRMNPHLRFAQAIPGVTPGRGIGIIDTLHLAEVALAARVLPASPALDATRQWFADYLAWMLTSKNGRDEATTLNNHSVAYWLQVAAFATLTGETTALDRARTEFTTVLLPGQLAPDGSFPRELVRTKPYGYAIFQLDNVALLTELLSTPEQNLWEWSLPDGRSVAAAVAFMAPYLADREAWPYPADVAHFTTWPVRQPALLLGGASLGRPDYLKLWRQLDPDPTNLEVRRNMAVTQPLLWLNR</sequence>
<dbReference type="RefSeq" id="WP_221029590.1">
    <property type="nucleotide sequence ID" value="NZ_CP139781.1"/>
</dbReference>
<proteinExistence type="inferred from homology"/>
<evidence type="ECO:0000313" key="13">
    <source>
        <dbReference type="Proteomes" id="UP000738431"/>
    </source>
</evidence>
<dbReference type="InterPro" id="IPR036156">
    <property type="entry name" value="Beta-gal/glucu_dom_sf"/>
</dbReference>
<dbReference type="InterPro" id="IPR006102">
    <property type="entry name" value="Ig-like_GH2"/>
</dbReference>
<evidence type="ECO:0000256" key="5">
    <source>
        <dbReference type="ARBA" id="ARBA00023295"/>
    </source>
</evidence>
<feature type="domain" description="Alginate lyase" evidence="10">
    <location>
        <begin position="926"/>
        <end position="1189"/>
    </location>
</feature>
<organism evidence="12 13">
    <name type="scientific">Actomonas aquatica</name>
    <dbReference type="NCBI Taxonomy" id="2866162"/>
    <lineage>
        <taxon>Bacteria</taxon>
        <taxon>Pseudomonadati</taxon>
        <taxon>Verrucomicrobiota</taxon>
        <taxon>Opitutia</taxon>
        <taxon>Opitutales</taxon>
        <taxon>Opitutaceae</taxon>
        <taxon>Actomonas</taxon>
    </lineage>
</organism>
<dbReference type="InterPro" id="IPR008397">
    <property type="entry name" value="Alginate_lyase_dom"/>
</dbReference>
<feature type="chain" id="PRO_5046960242" evidence="6">
    <location>
        <begin position="41"/>
        <end position="1251"/>
    </location>
</feature>
<keyword evidence="3" id="KW-0378">Hydrolase</keyword>
<dbReference type="InterPro" id="IPR032311">
    <property type="entry name" value="DUF4982"/>
</dbReference>
<evidence type="ECO:0000259" key="9">
    <source>
        <dbReference type="Pfam" id="PF02837"/>
    </source>
</evidence>
<dbReference type="PANTHER" id="PTHR42732">
    <property type="entry name" value="BETA-GALACTOSIDASE"/>
    <property type="match status" value="1"/>
</dbReference>
<feature type="domain" description="Glycoside hydrolase family 2 immunoglobulin-like beta-sandwich" evidence="7">
    <location>
        <begin position="244"/>
        <end position="349"/>
    </location>
</feature>
<dbReference type="Pfam" id="PF02837">
    <property type="entry name" value="Glyco_hydro_2_N"/>
    <property type="match status" value="1"/>
</dbReference>
<dbReference type="InterPro" id="IPR006104">
    <property type="entry name" value="Glyco_hydro_2_N"/>
</dbReference>
<evidence type="ECO:0000256" key="6">
    <source>
        <dbReference type="SAM" id="SignalP"/>
    </source>
</evidence>
<keyword evidence="5" id="KW-0326">Glycosidase</keyword>
<evidence type="ECO:0000259" key="7">
    <source>
        <dbReference type="Pfam" id="PF00703"/>
    </source>
</evidence>
<evidence type="ECO:0000259" key="10">
    <source>
        <dbReference type="Pfam" id="PF05426"/>
    </source>
</evidence>
<dbReference type="Pfam" id="PF00703">
    <property type="entry name" value="Glyco_hydro_2"/>
    <property type="match status" value="1"/>
</dbReference>
<feature type="signal peptide" evidence="6">
    <location>
        <begin position="1"/>
        <end position="40"/>
    </location>
</feature>
<reference evidence="12 13" key="1">
    <citation type="submission" date="2021-08" db="EMBL/GenBank/DDBJ databases">
        <authorList>
            <person name="Zhang D."/>
            <person name="Zhang A."/>
            <person name="Wang L."/>
        </authorList>
    </citation>
    <scope>NUCLEOTIDE SEQUENCE [LARGE SCALE GENOMIC DNA]</scope>
    <source>
        <strain evidence="12 13">WL0086</strain>
    </source>
</reference>
<reference evidence="12 13" key="2">
    <citation type="submission" date="2023-12" db="EMBL/GenBank/DDBJ databases">
        <title>Description of an unclassified Opitutus bacterium of Verrucomicrobiota.</title>
        <authorList>
            <person name="Zhang D.-F."/>
        </authorList>
    </citation>
    <scope>NUCLEOTIDE SEQUENCE [LARGE SCALE GENOMIC DNA]</scope>
    <source>
        <strain evidence="12 13">WL0086</strain>
    </source>
</reference>
<gene>
    <name evidence="12" type="ORF">K1X11_019450</name>
</gene>
<keyword evidence="2 6" id="KW-0732">Signal</keyword>
<feature type="domain" description="Glycosyl hydrolases family 2 sugar binding" evidence="9">
    <location>
        <begin position="93"/>
        <end position="237"/>
    </location>
</feature>
<feature type="domain" description="DUF4982" evidence="11">
    <location>
        <begin position="699"/>
        <end position="755"/>
    </location>
</feature>
<feature type="domain" description="Glycoside hydrolase family 2 catalytic" evidence="8">
    <location>
        <begin position="354"/>
        <end position="537"/>
    </location>
</feature>
<dbReference type="SUPFAM" id="SSF49303">
    <property type="entry name" value="beta-Galactosidase/glucuronidase domain"/>
    <property type="match status" value="1"/>
</dbReference>
<dbReference type="PRINTS" id="PR00132">
    <property type="entry name" value="GLHYDRLASE2"/>
</dbReference>
<dbReference type="InterPro" id="IPR051913">
    <property type="entry name" value="GH2_Domain-Containing"/>
</dbReference>
<dbReference type="SUPFAM" id="SSF49785">
    <property type="entry name" value="Galactose-binding domain-like"/>
    <property type="match status" value="1"/>
</dbReference>
<dbReference type="Gene3D" id="2.60.120.260">
    <property type="entry name" value="Galactose-binding domain-like"/>
    <property type="match status" value="1"/>
</dbReference>
<dbReference type="PANTHER" id="PTHR42732:SF1">
    <property type="entry name" value="BETA-MANNOSIDASE"/>
    <property type="match status" value="1"/>
</dbReference>
<dbReference type="SUPFAM" id="SSF51445">
    <property type="entry name" value="(Trans)glycosidases"/>
    <property type="match status" value="1"/>
</dbReference>
<accession>A0ABZ1C5R4</accession>
<dbReference type="InterPro" id="IPR006103">
    <property type="entry name" value="Glyco_hydro_2_cat"/>
</dbReference>
<evidence type="ECO:0000256" key="1">
    <source>
        <dbReference type="ARBA" id="ARBA00007401"/>
    </source>
</evidence>
<dbReference type="Gene3D" id="2.60.40.10">
    <property type="entry name" value="Immunoglobulins"/>
    <property type="match status" value="2"/>
</dbReference>
<dbReference type="Pfam" id="PF16355">
    <property type="entry name" value="DUF4982"/>
    <property type="match status" value="1"/>
</dbReference>
<dbReference type="Pfam" id="PF05426">
    <property type="entry name" value="Alginate_lyase"/>
    <property type="match status" value="1"/>
</dbReference>
<keyword evidence="4 12" id="KW-0456">Lyase</keyword>
<dbReference type="SUPFAM" id="SSF48230">
    <property type="entry name" value="Chondroitin AC/alginate lyase"/>
    <property type="match status" value="1"/>
</dbReference>
<dbReference type="InterPro" id="IPR008929">
    <property type="entry name" value="Chondroitin_lyas"/>
</dbReference>
<dbReference type="GO" id="GO:0016829">
    <property type="term" value="F:lyase activity"/>
    <property type="evidence" value="ECO:0007669"/>
    <property type="project" value="UniProtKB-KW"/>
</dbReference>
<dbReference type="InterPro" id="IPR006101">
    <property type="entry name" value="Glyco_hydro_2"/>
</dbReference>
<dbReference type="InterPro" id="IPR013783">
    <property type="entry name" value="Ig-like_fold"/>
</dbReference>
<evidence type="ECO:0000259" key="8">
    <source>
        <dbReference type="Pfam" id="PF02836"/>
    </source>
</evidence>
<dbReference type="Proteomes" id="UP000738431">
    <property type="component" value="Chromosome"/>
</dbReference>